<dbReference type="AlphaFoldDB" id="G8YEE1"/>
<gene>
    <name evidence="2" type="primary">Piso0_002199</name>
    <name evidence="2" type="ORF">GNLVRS01_PISO0I05024g</name>
</gene>
<sequence length="278" mass="33037">MSGLAMNEVDRDIETEQFFDIYSALTSLEKFKYYDIDSESYESAIQDTTQKSIYSKEDDQYKPQLYESVDRSTYLLRNKYDHAIRNLSYGHILGYPKDELERLRRAIEEAHTRVENERIISFRCMEQKAKERAERVKHNHSKGIVRLFRRAGQTNNDRGKPERNKREQKDKESEHESSEFIDYGTYSVSPNGLVIEFPSRHKIWDKIKFFFRHRDIIQMKSIKEENRKCLHGSKRGTISHEFTSYLREVMKQEMQHLKSAGNITESSERNHENIAPAH</sequence>
<proteinExistence type="predicted"/>
<dbReference type="Proteomes" id="UP000005222">
    <property type="component" value="Chromosome I"/>
</dbReference>
<evidence type="ECO:0000313" key="3">
    <source>
        <dbReference type="Proteomes" id="UP000005222"/>
    </source>
</evidence>
<feature type="region of interest" description="Disordered" evidence="1">
    <location>
        <begin position="144"/>
        <end position="179"/>
    </location>
</feature>
<reference evidence="2 3" key="1">
    <citation type="journal article" date="2012" name="G3 (Bethesda)">
        <title>Pichia sorbitophila, an interspecies yeast hybrid reveals early steps of genome resolution following polyploidization.</title>
        <authorList>
            <person name="Leh Louis V."/>
            <person name="Despons L."/>
            <person name="Friedrich A."/>
            <person name="Martin T."/>
            <person name="Durrens P."/>
            <person name="Casaregola S."/>
            <person name="Neuveglise C."/>
            <person name="Fairhead C."/>
            <person name="Marck C."/>
            <person name="Cruz J.A."/>
            <person name="Straub M.L."/>
            <person name="Kugler V."/>
            <person name="Sacerdot C."/>
            <person name="Uzunov Z."/>
            <person name="Thierry A."/>
            <person name="Weiss S."/>
            <person name="Bleykasten C."/>
            <person name="De Montigny J."/>
            <person name="Jacques N."/>
            <person name="Jung P."/>
            <person name="Lemaire M."/>
            <person name="Mallet S."/>
            <person name="Morel G."/>
            <person name="Richard G.F."/>
            <person name="Sarkar A."/>
            <person name="Savel G."/>
            <person name="Schacherer J."/>
            <person name="Seret M.L."/>
            <person name="Talla E."/>
            <person name="Samson G."/>
            <person name="Jubin C."/>
            <person name="Poulain J."/>
            <person name="Vacherie B."/>
            <person name="Barbe V."/>
            <person name="Pelletier E."/>
            <person name="Sherman D.J."/>
            <person name="Westhof E."/>
            <person name="Weissenbach J."/>
            <person name="Baret P.V."/>
            <person name="Wincker P."/>
            <person name="Gaillardin C."/>
            <person name="Dujon B."/>
            <person name="Souciet J.L."/>
        </authorList>
    </citation>
    <scope>NUCLEOTIDE SEQUENCE [LARGE SCALE GENOMIC DNA]</scope>
    <source>
        <strain evidence="3">ATCC MYA-4447 / BCRC 22081 / CBS 7064 / NBRC 10061 / NRRL Y-12695</strain>
    </source>
</reference>
<protein>
    <submittedName>
        <fullName evidence="2">Piso0_002199 protein</fullName>
    </submittedName>
</protein>
<feature type="region of interest" description="Disordered" evidence="1">
    <location>
        <begin position="259"/>
        <end position="278"/>
    </location>
</feature>
<dbReference type="EMBL" id="FO082051">
    <property type="protein sequence ID" value="CCE81540.1"/>
    <property type="molecule type" value="Genomic_DNA"/>
</dbReference>
<feature type="compositionally biased region" description="Basic and acidic residues" evidence="1">
    <location>
        <begin position="157"/>
        <end position="178"/>
    </location>
</feature>
<name>G8YEE1_PICSO</name>
<accession>G8YEE1</accession>
<keyword evidence="3" id="KW-1185">Reference proteome</keyword>
<evidence type="ECO:0000256" key="1">
    <source>
        <dbReference type="SAM" id="MobiDB-lite"/>
    </source>
</evidence>
<organism evidence="2 3">
    <name type="scientific">Pichia sorbitophila (strain ATCC MYA-4447 / BCRC 22081 / CBS 7064 / NBRC 10061 / NRRL Y-12695)</name>
    <name type="common">Hybrid yeast</name>
    <dbReference type="NCBI Taxonomy" id="559304"/>
    <lineage>
        <taxon>Eukaryota</taxon>
        <taxon>Fungi</taxon>
        <taxon>Dikarya</taxon>
        <taxon>Ascomycota</taxon>
        <taxon>Saccharomycotina</taxon>
        <taxon>Pichiomycetes</taxon>
        <taxon>Debaryomycetaceae</taxon>
        <taxon>Millerozyma</taxon>
    </lineage>
</organism>
<evidence type="ECO:0000313" key="2">
    <source>
        <dbReference type="EMBL" id="CCE81540.1"/>
    </source>
</evidence>
<dbReference type="HOGENOM" id="CLU_1001542_0_0_1"/>
<dbReference type="InParanoid" id="G8YEE1"/>